<reference evidence="3" key="1">
    <citation type="submission" date="2016-03" db="EMBL/GenBank/DDBJ databases">
        <authorList>
            <person name="Ploux O."/>
        </authorList>
    </citation>
    <scope>NUCLEOTIDE SEQUENCE [LARGE SCALE GENOMIC DNA]</scope>
    <source>
        <strain evidence="3">UK7</strain>
    </source>
</reference>
<protein>
    <submittedName>
        <fullName evidence="2">Related to EMI1 Protein required for transcriptional induction of the early meiotic-specific transcription factor IME1, also required for sporulation</fullName>
    </submittedName>
</protein>
<evidence type="ECO:0000256" key="1">
    <source>
        <dbReference type="SAM" id="MobiDB-lite"/>
    </source>
</evidence>
<feature type="compositionally biased region" description="Polar residues" evidence="1">
    <location>
        <begin position="78"/>
        <end position="99"/>
    </location>
</feature>
<dbReference type="EMBL" id="FJUW01000013">
    <property type="protein sequence ID" value="CZS97338.1"/>
    <property type="molecule type" value="Genomic_DNA"/>
</dbReference>
<organism evidence="2 3">
    <name type="scientific">Rhynchosporium graminicola</name>
    <dbReference type="NCBI Taxonomy" id="2792576"/>
    <lineage>
        <taxon>Eukaryota</taxon>
        <taxon>Fungi</taxon>
        <taxon>Dikarya</taxon>
        <taxon>Ascomycota</taxon>
        <taxon>Pezizomycotina</taxon>
        <taxon>Leotiomycetes</taxon>
        <taxon>Helotiales</taxon>
        <taxon>Ploettnerulaceae</taxon>
        <taxon>Rhynchosporium</taxon>
    </lineage>
</organism>
<feature type="compositionally biased region" description="Low complexity" evidence="1">
    <location>
        <begin position="1"/>
        <end position="36"/>
    </location>
</feature>
<gene>
    <name evidence="2" type="ORF">RCO7_00288</name>
</gene>
<proteinExistence type="predicted"/>
<sequence>MGWLWSTPSSDSSSAKESSNPTQSQPSKPQQSNSSPAQTTKAVSQEDPAEQELTSFLRELSADTQTSSTKYNRVAKNPPTSTPNLPSKPQSQSFTPQNTDATLHPLAEELLPTTMSCRTAFDEAFYCNSFGGRWNDLYRYGTLKSCSDNWSDFWFCMRTRTYGDAQKEKAIKEHYRQRESAKYSKELGRESSEDVWRSREGKVAVGEAFRAPFEKFAGTDEEWRERELEMRRGRVEENVGW</sequence>
<dbReference type="Proteomes" id="UP000178129">
    <property type="component" value="Unassembled WGS sequence"/>
</dbReference>
<evidence type="ECO:0000313" key="3">
    <source>
        <dbReference type="Proteomes" id="UP000178129"/>
    </source>
</evidence>
<dbReference type="STRING" id="914237.A0A1E1KGZ8"/>
<feature type="compositionally biased region" description="Polar residues" evidence="1">
    <location>
        <begin position="62"/>
        <end position="71"/>
    </location>
</feature>
<dbReference type="PANTHER" id="PTHR28052">
    <property type="entry name" value="UPF0545 PROTEIN C22ORF39"/>
    <property type="match status" value="1"/>
</dbReference>
<dbReference type="PANTHER" id="PTHR28052:SF1">
    <property type="entry name" value="UPF0545 PROTEIN C22ORF39"/>
    <property type="match status" value="1"/>
</dbReference>
<dbReference type="InParanoid" id="A0A1E1KGZ8"/>
<feature type="region of interest" description="Disordered" evidence="1">
    <location>
        <begin position="1"/>
        <end position="99"/>
    </location>
</feature>
<name>A0A1E1KGZ8_9HELO</name>
<dbReference type="AlphaFoldDB" id="A0A1E1KGZ8"/>
<dbReference type="InterPro" id="IPR021475">
    <property type="entry name" value="Pants/Emi1-like"/>
</dbReference>
<comment type="caution">
    <text evidence="2">The sequence shown here is derived from an EMBL/GenBank/DDBJ whole genome shotgun (WGS) entry which is preliminary data.</text>
</comment>
<keyword evidence="3" id="KW-1185">Reference proteome</keyword>
<dbReference type="Pfam" id="PF11326">
    <property type="entry name" value="PANTS-like"/>
    <property type="match status" value="1"/>
</dbReference>
<evidence type="ECO:0000313" key="2">
    <source>
        <dbReference type="EMBL" id="CZS97338.1"/>
    </source>
</evidence>
<accession>A0A1E1KGZ8</accession>